<keyword evidence="2" id="KW-1185">Reference proteome</keyword>
<evidence type="ECO:0000313" key="2">
    <source>
        <dbReference type="Proteomes" id="UP000642070"/>
    </source>
</evidence>
<sequence length="74" mass="7347">MLRALCMPGQCVCCALRARAVRVLRGLFACSALGAGASGSDPVRRGCSAGLPAPLGALGCRASVVVVPGRPPTP</sequence>
<name>A0A917WN96_9ACTN</name>
<accession>A0A917WN96</accession>
<evidence type="ECO:0000313" key="1">
    <source>
        <dbReference type="EMBL" id="GGM16911.1"/>
    </source>
</evidence>
<reference evidence="1" key="2">
    <citation type="submission" date="2020-09" db="EMBL/GenBank/DDBJ databases">
        <authorList>
            <person name="Sun Q."/>
            <person name="Ohkuma M."/>
        </authorList>
    </citation>
    <scope>NUCLEOTIDE SEQUENCE</scope>
    <source>
        <strain evidence="1">JCM 19831</strain>
    </source>
</reference>
<comment type="caution">
    <text evidence="1">The sequence shown here is derived from an EMBL/GenBank/DDBJ whole genome shotgun (WGS) entry which is preliminary data.</text>
</comment>
<protein>
    <submittedName>
        <fullName evidence="1">Uncharacterized protein</fullName>
    </submittedName>
</protein>
<proteinExistence type="predicted"/>
<reference evidence="1" key="1">
    <citation type="journal article" date="2014" name="Int. J. Syst. Evol. Microbiol.">
        <title>Complete genome sequence of Corynebacterium casei LMG S-19264T (=DSM 44701T), isolated from a smear-ripened cheese.</title>
        <authorList>
            <consortium name="US DOE Joint Genome Institute (JGI-PGF)"/>
            <person name="Walter F."/>
            <person name="Albersmeier A."/>
            <person name="Kalinowski J."/>
            <person name="Ruckert C."/>
        </authorList>
    </citation>
    <scope>NUCLEOTIDE SEQUENCE</scope>
    <source>
        <strain evidence="1">JCM 19831</strain>
    </source>
</reference>
<gene>
    <name evidence="1" type="ORF">GCM10007977_017690</name>
</gene>
<dbReference type="Proteomes" id="UP000642070">
    <property type="component" value="Unassembled WGS sequence"/>
</dbReference>
<dbReference type="EMBL" id="BMPI01000007">
    <property type="protein sequence ID" value="GGM16911.1"/>
    <property type="molecule type" value="Genomic_DNA"/>
</dbReference>
<dbReference type="AlphaFoldDB" id="A0A917WN96"/>
<organism evidence="1 2">
    <name type="scientific">Dactylosporangium sucinum</name>
    <dbReference type="NCBI Taxonomy" id="1424081"/>
    <lineage>
        <taxon>Bacteria</taxon>
        <taxon>Bacillati</taxon>
        <taxon>Actinomycetota</taxon>
        <taxon>Actinomycetes</taxon>
        <taxon>Micromonosporales</taxon>
        <taxon>Micromonosporaceae</taxon>
        <taxon>Dactylosporangium</taxon>
    </lineage>
</organism>